<dbReference type="PRINTS" id="PR00891">
    <property type="entry name" value="RABGDIREP"/>
</dbReference>
<dbReference type="InterPro" id="IPR036188">
    <property type="entry name" value="FAD/NAD-bd_sf"/>
</dbReference>
<evidence type="ECO:0000313" key="4">
    <source>
        <dbReference type="Proteomes" id="UP000770015"/>
    </source>
</evidence>
<reference evidence="3" key="1">
    <citation type="journal article" date="2021" name="Nat. Commun.">
        <title>Genetic determinants of endophytism in the Arabidopsis root mycobiome.</title>
        <authorList>
            <person name="Mesny F."/>
            <person name="Miyauchi S."/>
            <person name="Thiergart T."/>
            <person name="Pickel B."/>
            <person name="Atanasova L."/>
            <person name="Karlsson M."/>
            <person name="Huettel B."/>
            <person name="Barry K.W."/>
            <person name="Haridas S."/>
            <person name="Chen C."/>
            <person name="Bauer D."/>
            <person name="Andreopoulos W."/>
            <person name="Pangilinan J."/>
            <person name="LaButti K."/>
            <person name="Riley R."/>
            <person name="Lipzen A."/>
            <person name="Clum A."/>
            <person name="Drula E."/>
            <person name="Henrissat B."/>
            <person name="Kohler A."/>
            <person name="Grigoriev I.V."/>
            <person name="Martin F.M."/>
            <person name="Hacquard S."/>
        </authorList>
    </citation>
    <scope>NUCLEOTIDE SEQUENCE</scope>
    <source>
        <strain evidence="3">MPI-SDFR-AT-0117</strain>
    </source>
</reference>
<evidence type="ECO:0000256" key="2">
    <source>
        <dbReference type="PIRNR" id="PIRNR037514"/>
    </source>
</evidence>
<dbReference type="Gene3D" id="1.10.405.10">
    <property type="entry name" value="Guanine Nucleotide Dissociation Inhibitor, domain 1"/>
    <property type="match status" value="1"/>
</dbReference>
<accession>A0A9P8VER7</accession>
<dbReference type="GO" id="GO:0005968">
    <property type="term" value="C:Rab-protein geranylgeranyltransferase complex"/>
    <property type="evidence" value="ECO:0007669"/>
    <property type="project" value="TreeGrafter"/>
</dbReference>
<dbReference type="GO" id="GO:0005634">
    <property type="term" value="C:nucleus"/>
    <property type="evidence" value="ECO:0007669"/>
    <property type="project" value="TreeGrafter"/>
</dbReference>
<evidence type="ECO:0000256" key="1">
    <source>
        <dbReference type="ARBA" id="ARBA00005593"/>
    </source>
</evidence>
<dbReference type="GO" id="GO:0005829">
    <property type="term" value="C:cytosol"/>
    <property type="evidence" value="ECO:0007669"/>
    <property type="project" value="TreeGrafter"/>
</dbReference>
<dbReference type="GO" id="GO:0007264">
    <property type="term" value="P:small GTPase-mediated signal transduction"/>
    <property type="evidence" value="ECO:0007669"/>
    <property type="project" value="UniProtKB-UniRule"/>
</dbReference>
<sequence>MESLAEQTWDAIICGTGLQQSLLALALSRSGKQILHLDPNEYYGGNEAALTLDEAEAWASKTQSSEGRSVFAKASVTKSEDAAPTSSRAYALSLSPFIVHTRSALISNLVSSRAYRQLEFLAVGTFYIFRQKPGSAEADLTPIPATREAIFATDAIQPRPKRALMKFLKFVLAHGAPESEDKWRSRANEPLARFLEEEFKLDAELRTLILALTLSLDGEITVEQGLRAIELHLTSMGVFGPGFAAIYPKYGGGSEVAQVGCRACAVGGGVYMLGTGTDSTRQLEGQEDGAKHEVELSEGGIKLRTRALIREASEVPENGTRVTRLVAVLDSPLSHLFEPVAEDTPSPGVAVIAIPPGFVKDAEGNASTHPIHAFVHSSETGECPSGQSILYLTTPTTPSSAAALDAALSALLALVAPADGHAPRAVWQLRYEQACPSVTAGVEAQPDTGLFTFAPAAPALAFSDAILEPVKTVWKAVLGSEATDEVLEGYMKFEDREGIADDDD</sequence>
<dbReference type="Pfam" id="PF00996">
    <property type="entry name" value="GDI"/>
    <property type="match status" value="1"/>
</dbReference>
<comment type="similarity">
    <text evidence="1 2">Belongs to the Rab GDI family.</text>
</comment>
<dbReference type="PANTHER" id="PTHR11787:SF4">
    <property type="entry name" value="CHM, RAB ESCORT PROTEIN 1"/>
    <property type="match status" value="1"/>
</dbReference>
<proteinExistence type="inferred from homology"/>
<organism evidence="3 4">
    <name type="scientific">Plectosphaerella plurivora</name>
    <dbReference type="NCBI Taxonomy" id="936078"/>
    <lineage>
        <taxon>Eukaryota</taxon>
        <taxon>Fungi</taxon>
        <taxon>Dikarya</taxon>
        <taxon>Ascomycota</taxon>
        <taxon>Pezizomycotina</taxon>
        <taxon>Sordariomycetes</taxon>
        <taxon>Hypocreomycetidae</taxon>
        <taxon>Glomerellales</taxon>
        <taxon>Plectosphaerellaceae</taxon>
        <taxon>Plectosphaerella</taxon>
    </lineage>
</organism>
<name>A0A9P8VER7_9PEZI</name>
<dbReference type="PIRSF" id="PIRSF037514">
    <property type="entry name" value="Rab_ger_ger_transf_A_fun"/>
    <property type="match status" value="1"/>
</dbReference>
<dbReference type="Gene3D" id="3.50.50.60">
    <property type="entry name" value="FAD/NAD(P)-binding domain"/>
    <property type="match status" value="1"/>
</dbReference>
<dbReference type="Gene3D" id="3.30.519.10">
    <property type="entry name" value="Guanine Nucleotide Dissociation Inhibitor, domain 2"/>
    <property type="match status" value="1"/>
</dbReference>
<dbReference type="Proteomes" id="UP000770015">
    <property type="component" value="Unassembled WGS sequence"/>
</dbReference>
<protein>
    <recommendedName>
        <fullName evidence="2">Rab proteins geranylgeranyltransferase</fullName>
    </recommendedName>
</protein>
<evidence type="ECO:0000313" key="3">
    <source>
        <dbReference type="EMBL" id="KAH6689475.1"/>
    </source>
</evidence>
<dbReference type="SUPFAM" id="SSF54373">
    <property type="entry name" value="FAD-linked reductases, C-terminal domain"/>
    <property type="match status" value="1"/>
</dbReference>
<gene>
    <name evidence="3" type="ORF">F5X68DRAFT_203745</name>
</gene>
<dbReference type="InterPro" id="IPR018203">
    <property type="entry name" value="GDP_dissociation_inhibitor"/>
</dbReference>
<keyword evidence="4" id="KW-1185">Reference proteome</keyword>
<dbReference type="AlphaFoldDB" id="A0A9P8VER7"/>
<dbReference type="GO" id="GO:0016192">
    <property type="term" value="P:vesicle-mediated transport"/>
    <property type="evidence" value="ECO:0007669"/>
    <property type="project" value="TreeGrafter"/>
</dbReference>
<dbReference type="OrthoDB" id="1923006at2759"/>
<comment type="caution">
    <text evidence="3">The sequence shown here is derived from an EMBL/GenBank/DDBJ whole genome shotgun (WGS) entry which is preliminary data.</text>
</comment>
<dbReference type="InterPro" id="IPR017230">
    <property type="entry name" value="Mrs6"/>
</dbReference>
<dbReference type="PANTHER" id="PTHR11787">
    <property type="entry name" value="RAB GDP-DISSOCIATION INHIBITOR"/>
    <property type="match status" value="1"/>
</dbReference>
<dbReference type="EMBL" id="JAGSXJ010000007">
    <property type="protein sequence ID" value="KAH6689475.1"/>
    <property type="molecule type" value="Genomic_DNA"/>
</dbReference>
<dbReference type="GO" id="GO:0005092">
    <property type="term" value="F:GDP-dissociation inhibitor activity"/>
    <property type="evidence" value="ECO:0007669"/>
    <property type="project" value="UniProtKB-UniRule"/>
</dbReference>
<dbReference type="SUPFAM" id="SSF51905">
    <property type="entry name" value="FAD/NAD(P)-binding domain"/>
    <property type="match status" value="1"/>
</dbReference>